<gene>
    <name evidence="2" type="ORF">DI598_01735</name>
</gene>
<evidence type="ECO:0000313" key="2">
    <source>
        <dbReference type="EMBL" id="PZP52048.1"/>
    </source>
</evidence>
<keyword evidence="1" id="KW-1133">Transmembrane helix</keyword>
<organism evidence="2 3">
    <name type="scientific">Pseudopedobacter saltans</name>
    <dbReference type="NCBI Taxonomy" id="151895"/>
    <lineage>
        <taxon>Bacteria</taxon>
        <taxon>Pseudomonadati</taxon>
        <taxon>Bacteroidota</taxon>
        <taxon>Sphingobacteriia</taxon>
        <taxon>Sphingobacteriales</taxon>
        <taxon>Sphingobacteriaceae</taxon>
        <taxon>Pseudopedobacter</taxon>
    </lineage>
</organism>
<reference evidence="2 3" key="1">
    <citation type="submission" date="2017-11" db="EMBL/GenBank/DDBJ databases">
        <title>Infants hospitalized years apart are colonized by the same room-sourced microbial strains.</title>
        <authorList>
            <person name="Brooks B."/>
            <person name="Olm M.R."/>
            <person name="Firek B.A."/>
            <person name="Baker R."/>
            <person name="Thomas B.C."/>
            <person name="Morowitz M.J."/>
            <person name="Banfield J.F."/>
        </authorList>
    </citation>
    <scope>NUCLEOTIDE SEQUENCE [LARGE SCALE GENOMIC DNA]</scope>
    <source>
        <strain evidence="2">S2_009_000_R2_76</strain>
    </source>
</reference>
<protein>
    <submittedName>
        <fullName evidence="2">Uncharacterized protein</fullName>
    </submittedName>
</protein>
<comment type="caution">
    <text evidence="2">The sequence shown here is derived from an EMBL/GenBank/DDBJ whole genome shotgun (WGS) entry which is preliminary data.</text>
</comment>
<keyword evidence="1" id="KW-0812">Transmembrane</keyword>
<accession>A0A2W5F9K9</accession>
<evidence type="ECO:0000256" key="1">
    <source>
        <dbReference type="SAM" id="Phobius"/>
    </source>
</evidence>
<name>A0A2W5F9K9_9SPHI</name>
<feature type="transmembrane region" description="Helical" evidence="1">
    <location>
        <begin position="6"/>
        <end position="23"/>
    </location>
</feature>
<sequence length="120" mass="13496">MKIVTFFATIVAAVLIGFVIFYVRTHGTLEVAKKLHVFVLSQNDDDFNLIVNDQEFTPNQAEEGDMGTYSFVGTVRKHHDSAFIQFKSQNIDTIFKIDVKKTDSIAIGAQHDGSLLLKKF</sequence>
<dbReference type="EMBL" id="QFOI01000014">
    <property type="protein sequence ID" value="PZP52048.1"/>
    <property type="molecule type" value="Genomic_DNA"/>
</dbReference>
<evidence type="ECO:0000313" key="3">
    <source>
        <dbReference type="Proteomes" id="UP000249645"/>
    </source>
</evidence>
<keyword evidence="1" id="KW-0472">Membrane</keyword>
<proteinExistence type="predicted"/>
<dbReference type="AlphaFoldDB" id="A0A2W5F9K9"/>
<dbReference type="Proteomes" id="UP000249645">
    <property type="component" value="Unassembled WGS sequence"/>
</dbReference>